<dbReference type="FunFam" id="3.40.50.300:FF:000032">
    <property type="entry name" value="Export ABC transporter ATP-binding protein"/>
    <property type="match status" value="1"/>
</dbReference>
<evidence type="ECO:0000256" key="1">
    <source>
        <dbReference type="ARBA" id="ARBA00022448"/>
    </source>
</evidence>
<evidence type="ECO:0000313" key="6">
    <source>
        <dbReference type="EMBL" id="KRG27980.1"/>
    </source>
</evidence>
<dbReference type="GO" id="GO:0005886">
    <property type="term" value="C:plasma membrane"/>
    <property type="evidence" value="ECO:0007669"/>
    <property type="project" value="TreeGrafter"/>
</dbReference>
<dbReference type="Gene3D" id="3.40.50.300">
    <property type="entry name" value="P-loop containing nucleotide triphosphate hydrolases"/>
    <property type="match status" value="1"/>
</dbReference>
<keyword evidence="2" id="KW-0547">Nucleotide-binding</keyword>
<evidence type="ECO:0000259" key="5">
    <source>
        <dbReference type="PROSITE" id="PS50893"/>
    </source>
</evidence>
<dbReference type="AlphaFoldDB" id="A0A0Q9Z514"/>
<dbReference type="InterPro" id="IPR017871">
    <property type="entry name" value="ABC_transporter-like_CS"/>
</dbReference>
<dbReference type="PROSITE" id="PS00211">
    <property type="entry name" value="ABC_TRANSPORTER_1"/>
    <property type="match status" value="1"/>
</dbReference>
<dbReference type="EMBL" id="LKTP01000034">
    <property type="protein sequence ID" value="KRG27980.1"/>
    <property type="molecule type" value="Genomic_DNA"/>
</dbReference>
<keyword evidence="7" id="KW-1185">Reference proteome</keyword>
<gene>
    <name evidence="6" type="ORF">APR42_09545</name>
</gene>
<dbReference type="InterPro" id="IPR027417">
    <property type="entry name" value="P-loop_NTPase"/>
</dbReference>
<feature type="domain" description="ABC transporter" evidence="5">
    <location>
        <begin position="5"/>
        <end position="223"/>
    </location>
</feature>
<dbReference type="GO" id="GO:0022857">
    <property type="term" value="F:transmembrane transporter activity"/>
    <property type="evidence" value="ECO:0007669"/>
    <property type="project" value="UniProtKB-ARBA"/>
</dbReference>
<dbReference type="GO" id="GO:0098796">
    <property type="term" value="C:membrane protein complex"/>
    <property type="evidence" value="ECO:0007669"/>
    <property type="project" value="UniProtKB-ARBA"/>
</dbReference>
<dbReference type="RefSeq" id="WP_057482652.1">
    <property type="nucleotide sequence ID" value="NZ_BMWR01000004.1"/>
</dbReference>
<name>A0A0Q9Z514_9FLAO</name>
<evidence type="ECO:0000256" key="3">
    <source>
        <dbReference type="ARBA" id="ARBA00022840"/>
    </source>
</evidence>
<dbReference type="OrthoDB" id="9802264at2"/>
<evidence type="ECO:0000313" key="7">
    <source>
        <dbReference type="Proteomes" id="UP000051643"/>
    </source>
</evidence>
<dbReference type="Pfam" id="PF00005">
    <property type="entry name" value="ABC_tran"/>
    <property type="match status" value="1"/>
</dbReference>
<proteinExistence type="inferred from homology"/>
<dbReference type="SMART" id="SM00382">
    <property type="entry name" value="AAA"/>
    <property type="match status" value="1"/>
</dbReference>
<dbReference type="PANTHER" id="PTHR24220:SF86">
    <property type="entry name" value="ABC TRANSPORTER ABCH.1"/>
    <property type="match status" value="1"/>
</dbReference>
<accession>A0A0Q9Z514</accession>
<keyword evidence="3 6" id="KW-0067">ATP-binding</keyword>
<dbReference type="GO" id="GO:0005524">
    <property type="term" value="F:ATP binding"/>
    <property type="evidence" value="ECO:0007669"/>
    <property type="project" value="UniProtKB-KW"/>
</dbReference>
<comment type="similarity">
    <text evidence="4">Belongs to the ABC transporter superfamily. Macrolide exporter (TC 3.A.1.122) family.</text>
</comment>
<dbReference type="GO" id="GO:0016887">
    <property type="term" value="F:ATP hydrolysis activity"/>
    <property type="evidence" value="ECO:0007669"/>
    <property type="project" value="InterPro"/>
</dbReference>
<sequence>MSYILETKNINKLFGKEKPFHVLKDIYMGVKKEEFTSIMGKSGSGKSTLLYILSTMDTDYSGELYLQNELVTGKSQKELSYIRNKKIGFIFQFHYLLPEFSVLENVMLPAKKLAIKSVEQIEEDAIDLLTKLHLGHLVSKKASKISGGEKQRVAVARALINEPMLLIGDEPTGNLDSFNSENLFQLLKNLKEEKGLSLLMVTHDEDLAKRTDRTIYLEDGRIIK</sequence>
<dbReference type="SUPFAM" id="SSF52540">
    <property type="entry name" value="P-loop containing nucleoside triphosphate hydrolases"/>
    <property type="match status" value="1"/>
</dbReference>
<reference evidence="6" key="1">
    <citation type="submission" date="2015-10" db="EMBL/GenBank/DDBJ databases">
        <title>Draft genome sequence of Salegentibacter mishustinae KCTC 12263.</title>
        <authorList>
            <person name="Lin W."/>
            <person name="Zheng Q."/>
        </authorList>
    </citation>
    <scope>NUCLEOTIDE SEQUENCE [LARGE SCALE GENOMIC DNA]</scope>
    <source>
        <strain evidence="6">KCTC 12263</strain>
    </source>
</reference>
<dbReference type="InterPro" id="IPR003593">
    <property type="entry name" value="AAA+_ATPase"/>
</dbReference>
<dbReference type="PROSITE" id="PS50893">
    <property type="entry name" value="ABC_TRANSPORTER_2"/>
    <property type="match status" value="1"/>
</dbReference>
<dbReference type="STRING" id="270918.APR42_09545"/>
<organism evidence="6 7">
    <name type="scientific">Salegentibacter mishustinae</name>
    <dbReference type="NCBI Taxonomy" id="270918"/>
    <lineage>
        <taxon>Bacteria</taxon>
        <taxon>Pseudomonadati</taxon>
        <taxon>Bacteroidota</taxon>
        <taxon>Flavobacteriia</taxon>
        <taxon>Flavobacteriales</taxon>
        <taxon>Flavobacteriaceae</taxon>
        <taxon>Salegentibacter</taxon>
    </lineage>
</organism>
<dbReference type="CDD" id="cd03255">
    <property type="entry name" value="ABC_MJ0796_LolCDE_FtsE"/>
    <property type="match status" value="1"/>
</dbReference>
<comment type="caution">
    <text evidence="6">The sequence shown here is derived from an EMBL/GenBank/DDBJ whole genome shotgun (WGS) entry which is preliminary data.</text>
</comment>
<dbReference type="InterPro" id="IPR015854">
    <property type="entry name" value="ABC_transpr_LolD-like"/>
</dbReference>
<dbReference type="InterPro" id="IPR017911">
    <property type="entry name" value="MacB-like_ATP-bd"/>
</dbReference>
<dbReference type="PANTHER" id="PTHR24220">
    <property type="entry name" value="IMPORT ATP-BINDING PROTEIN"/>
    <property type="match status" value="1"/>
</dbReference>
<keyword evidence="1" id="KW-0813">Transport</keyword>
<evidence type="ECO:0000256" key="2">
    <source>
        <dbReference type="ARBA" id="ARBA00022741"/>
    </source>
</evidence>
<evidence type="ECO:0000256" key="4">
    <source>
        <dbReference type="ARBA" id="ARBA00038388"/>
    </source>
</evidence>
<dbReference type="Proteomes" id="UP000051643">
    <property type="component" value="Unassembled WGS sequence"/>
</dbReference>
<protein>
    <submittedName>
        <fullName evidence="6">ATP-binding protein</fullName>
    </submittedName>
</protein>
<dbReference type="InterPro" id="IPR003439">
    <property type="entry name" value="ABC_transporter-like_ATP-bd"/>
</dbReference>